<dbReference type="OrthoDB" id="9774458at2"/>
<dbReference type="InterPro" id="IPR005467">
    <property type="entry name" value="His_kinase_dom"/>
</dbReference>
<dbReference type="SUPFAM" id="SSF47384">
    <property type="entry name" value="Homodimeric domain of signal transducing histidine kinase"/>
    <property type="match status" value="1"/>
</dbReference>
<dbReference type="Gene3D" id="3.30.565.10">
    <property type="entry name" value="Histidine kinase-like ATPase, C-terminal domain"/>
    <property type="match status" value="1"/>
</dbReference>
<gene>
    <name evidence="9" type="ORF">HYN04_00700</name>
</gene>
<keyword evidence="6" id="KW-0902">Two-component regulatory system</keyword>
<evidence type="ECO:0000256" key="3">
    <source>
        <dbReference type="ARBA" id="ARBA00022553"/>
    </source>
</evidence>
<evidence type="ECO:0000256" key="6">
    <source>
        <dbReference type="ARBA" id="ARBA00023012"/>
    </source>
</evidence>
<dbReference type="InterPro" id="IPR003594">
    <property type="entry name" value="HATPase_dom"/>
</dbReference>
<comment type="catalytic activity">
    <reaction evidence="1">
        <text>ATP + protein L-histidine = ADP + protein N-phospho-L-histidine.</text>
        <dbReference type="EC" id="2.7.13.3"/>
    </reaction>
</comment>
<dbReference type="SMART" id="SM00388">
    <property type="entry name" value="HisKA"/>
    <property type="match status" value="1"/>
</dbReference>
<evidence type="ECO:0000256" key="5">
    <source>
        <dbReference type="ARBA" id="ARBA00022777"/>
    </source>
</evidence>
<dbReference type="CDD" id="cd00075">
    <property type="entry name" value="HATPase"/>
    <property type="match status" value="1"/>
</dbReference>
<name>A0A2Z3HYX3_9CAUL</name>
<dbReference type="Proteomes" id="UP000247763">
    <property type="component" value="Chromosome"/>
</dbReference>
<dbReference type="RefSeq" id="WP_110448973.1">
    <property type="nucleotide sequence ID" value="NZ_CP029479.1"/>
</dbReference>
<keyword evidence="4" id="KW-0808">Transferase</keyword>
<protein>
    <recommendedName>
        <fullName evidence="2">histidine kinase</fullName>
        <ecNumber evidence="2">2.7.13.3</ecNumber>
    </recommendedName>
</protein>
<dbReference type="InterPro" id="IPR036890">
    <property type="entry name" value="HATPase_C_sf"/>
</dbReference>
<dbReference type="GO" id="GO:0000155">
    <property type="term" value="F:phosphorelay sensor kinase activity"/>
    <property type="evidence" value="ECO:0007669"/>
    <property type="project" value="InterPro"/>
</dbReference>
<dbReference type="Gene3D" id="3.30.450.20">
    <property type="entry name" value="PAS domain"/>
    <property type="match status" value="2"/>
</dbReference>
<dbReference type="PROSITE" id="PS50109">
    <property type="entry name" value="HIS_KIN"/>
    <property type="match status" value="1"/>
</dbReference>
<dbReference type="Pfam" id="PF12860">
    <property type="entry name" value="PAS_7"/>
    <property type="match status" value="2"/>
</dbReference>
<dbReference type="InterPro" id="IPR036097">
    <property type="entry name" value="HisK_dim/P_sf"/>
</dbReference>
<evidence type="ECO:0000256" key="4">
    <source>
        <dbReference type="ARBA" id="ARBA00022679"/>
    </source>
</evidence>
<evidence type="ECO:0000313" key="10">
    <source>
        <dbReference type="Proteomes" id="UP000247763"/>
    </source>
</evidence>
<keyword evidence="10" id="KW-1185">Reference proteome</keyword>
<dbReference type="PANTHER" id="PTHR43711">
    <property type="entry name" value="TWO-COMPONENT HISTIDINE KINASE"/>
    <property type="match status" value="1"/>
</dbReference>
<keyword evidence="3" id="KW-0597">Phosphoprotein</keyword>
<keyword evidence="5 9" id="KW-0418">Kinase</keyword>
<dbReference type="SMART" id="SM00387">
    <property type="entry name" value="HATPase_c"/>
    <property type="match status" value="1"/>
</dbReference>
<feature type="coiled-coil region" evidence="7">
    <location>
        <begin position="29"/>
        <end position="56"/>
    </location>
</feature>
<sequence>MTGEGMILSATAGAVLLALCSGVWTLSVRRRADRRVAELEAEVDALRGGAEAAQASAEAFESALLAVEDGRAFLASGDESFAACALALGVGAEPQSVVAALMRADPDHALRLRALFERGESCGFEVRGPAGVVTVEGRAAGALAWLRLSSAAGTQGLPPSPRFAAFLNARSGPAWISGADGRLVWANAAWLEAVGAEDVAAADERRLSLDPAADALAIEAANLSQHREALRWISLGGRRRALRLTARPLEGGGVGVWTEDATEAEELREALRRNVEAHDETLNHIADAVAIFTPSRRLDFHNTAFAELFGLEPAWLAERPTHGEVLDRLRQRRRLPETADYARWKAAELERYAQLDSAPDELWSLPDGRTLRVVRQSHPLGGIVLLFSDITGELRLKAQYNSLIQVQQATLDKLNDAVAVFGADGRLRLHNEAFERFWNIPRQALTEMQDFEGVVELCLPRLHDQGFWRELKGRVADTDPAARAPASGEVRTSDGRIVAHQSRPLPDGATLIAFTDVTDARRLERALADRSAALAEAERLKRDFVGNVSYELRTPLTTIIGYSELMEGLGDQLPARALGHAGAIRQAAEQLGRSIDDVLDMAQIDAGEMALDLEDVNVARLLEAAVVRWSEDAEAGDLRLTSACPEGLGLMRGDARRLSQVLDHLILNALGQTPKGGRITLTARRTLGEVQIQVTDTGRGIPFHVQANIFDRFVGRERGGPGLGLALVKALVELHGGWVALESEPGSGATFTCHLPEKAEGAAGHPELEF</sequence>
<dbReference type="CDD" id="cd00082">
    <property type="entry name" value="HisKA"/>
    <property type="match status" value="1"/>
</dbReference>
<dbReference type="Pfam" id="PF00512">
    <property type="entry name" value="HisKA"/>
    <property type="match status" value="1"/>
</dbReference>
<dbReference type="AlphaFoldDB" id="A0A2Z3HYX3"/>
<proteinExistence type="predicted"/>
<dbReference type="PRINTS" id="PR00344">
    <property type="entry name" value="BCTRLSENSOR"/>
</dbReference>
<reference evidence="10" key="1">
    <citation type="submission" date="2018-05" db="EMBL/GenBank/DDBJ databases">
        <title>Genome sequencing of Phenylobacterium sp. HYN0004.</title>
        <authorList>
            <person name="Yi H."/>
            <person name="Baek C."/>
        </authorList>
    </citation>
    <scope>NUCLEOTIDE SEQUENCE [LARGE SCALE GENOMIC DNA]</scope>
    <source>
        <strain evidence="10">HYN0004</strain>
    </source>
</reference>
<dbReference type="KEGG" id="phb:HYN04_00700"/>
<evidence type="ECO:0000313" key="9">
    <source>
        <dbReference type="EMBL" id="AWM76404.1"/>
    </source>
</evidence>
<evidence type="ECO:0000256" key="7">
    <source>
        <dbReference type="SAM" id="Coils"/>
    </source>
</evidence>
<dbReference type="SUPFAM" id="SSF55874">
    <property type="entry name" value="ATPase domain of HSP90 chaperone/DNA topoisomerase II/histidine kinase"/>
    <property type="match status" value="1"/>
</dbReference>
<accession>A0A2Z3HYX3</accession>
<dbReference type="InterPro" id="IPR004358">
    <property type="entry name" value="Sig_transdc_His_kin-like_C"/>
</dbReference>
<evidence type="ECO:0000256" key="2">
    <source>
        <dbReference type="ARBA" id="ARBA00012438"/>
    </source>
</evidence>
<dbReference type="InterPro" id="IPR035965">
    <property type="entry name" value="PAS-like_dom_sf"/>
</dbReference>
<dbReference type="EMBL" id="CP029479">
    <property type="protein sequence ID" value="AWM76404.1"/>
    <property type="molecule type" value="Genomic_DNA"/>
</dbReference>
<dbReference type="InterPro" id="IPR003661">
    <property type="entry name" value="HisK_dim/P_dom"/>
</dbReference>
<dbReference type="PANTHER" id="PTHR43711:SF1">
    <property type="entry name" value="HISTIDINE KINASE 1"/>
    <property type="match status" value="1"/>
</dbReference>
<dbReference type="Pfam" id="PF02518">
    <property type="entry name" value="HATPase_c"/>
    <property type="match status" value="1"/>
</dbReference>
<keyword evidence="7" id="KW-0175">Coiled coil</keyword>
<organism evidence="9 10">
    <name type="scientific">Phenylobacterium parvum</name>
    <dbReference type="NCBI Taxonomy" id="2201350"/>
    <lineage>
        <taxon>Bacteria</taxon>
        <taxon>Pseudomonadati</taxon>
        <taxon>Pseudomonadota</taxon>
        <taxon>Alphaproteobacteria</taxon>
        <taxon>Caulobacterales</taxon>
        <taxon>Caulobacteraceae</taxon>
        <taxon>Phenylobacterium</taxon>
    </lineage>
</organism>
<dbReference type="EC" id="2.7.13.3" evidence="2"/>
<evidence type="ECO:0000256" key="1">
    <source>
        <dbReference type="ARBA" id="ARBA00000085"/>
    </source>
</evidence>
<dbReference type="Gene3D" id="1.10.287.130">
    <property type="match status" value="1"/>
</dbReference>
<feature type="domain" description="Histidine kinase" evidence="8">
    <location>
        <begin position="547"/>
        <end position="759"/>
    </location>
</feature>
<dbReference type="InterPro" id="IPR050736">
    <property type="entry name" value="Sensor_HK_Regulatory"/>
</dbReference>
<evidence type="ECO:0000259" key="8">
    <source>
        <dbReference type="PROSITE" id="PS50109"/>
    </source>
</evidence>
<dbReference type="SUPFAM" id="SSF55785">
    <property type="entry name" value="PYP-like sensor domain (PAS domain)"/>
    <property type="match status" value="2"/>
</dbReference>